<name>A0A7J4IYK3_9ARCH</name>
<evidence type="ECO:0000313" key="2">
    <source>
        <dbReference type="Proteomes" id="UP000565078"/>
    </source>
</evidence>
<accession>A0A7J4IYK3</accession>
<proteinExistence type="predicted"/>
<dbReference type="EMBL" id="DUGC01000033">
    <property type="protein sequence ID" value="HIH09375.1"/>
    <property type="molecule type" value="Genomic_DNA"/>
</dbReference>
<comment type="caution">
    <text evidence="1">The sequence shown here is derived from an EMBL/GenBank/DDBJ whole genome shotgun (WGS) entry which is preliminary data.</text>
</comment>
<dbReference type="AlphaFoldDB" id="A0A7J4IYK3"/>
<gene>
    <name evidence="1" type="ORF">HA254_01770</name>
</gene>
<organism evidence="1 2">
    <name type="scientific">Candidatus Iainarchaeum sp</name>
    <dbReference type="NCBI Taxonomy" id="3101447"/>
    <lineage>
        <taxon>Archaea</taxon>
        <taxon>Candidatus Iainarchaeota</taxon>
        <taxon>Candidatus Iainarchaeia</taxon>
        <taxon>Candidatus Iainarchaeales</taxon>
        <taxon>Candidatus Iainarchaeaceae</taxon>
        <taxon>Candidatus Iainarchaeum</taxon>
    </lineage>
</organism>
<protein>
    <submittedName>
        <fullName evidence="1">Uncharacterized protein</fullName>
    </submittedName>
</protein>
<dbReference type="Proteomes" id="UP000565078">
    <property type="component" value="Unassembled WGS sequence"/>
</dbReference>
<reference evidence="2" key="1">
    <citation type="journal article" date="2020" name="bioRxiv">
        <title>A rank-normalized archaeal taxonomy based on genome phylogeny resolves widespread incomplete and uneven classifications.</title>
        <authorList>
            <person name="Rinke C."/>
            <person name="Chuvochina M."/>
            <person name="Mussig A.J."/>
            <person name="Chaumeil P.-A."/>
            <person name="Waite D.W."/>
            <person name="Whitman W.B."/>
            <person name="Parks D.H."/>
            <person name="Hugenholtz P."/>
        </authorList>
    </citation>
    <scope>NUCLEOTIDE SEQUENCE [LARGE SCALE GENOMIC DNA]</scope>
</reference>
<sequence length="85" mass="10047">MMKVLHYPHLDTVIMVKDTIRKLRTNPSRMQLWNKLPRKVQYQTFALILEYLEKSGKITFSNDGKIIWIAGSPKLDLAIRRGKEY</sequence>
<evidence type="ECO:0000313" key="1">
    <source>
        <dbReference type="EMBL" id="HIH09375.1"/>
    </source>
</evidence>